<dbReference type="Pfam" id="PF01535">
    <property type="entry name" value="PPR"/>
    <property type="match status" value="6"/>
</dbReference>
<keyword evidence="5" id="KW-1185">Reference proteome</keyword>
<dbReference type="FunFam" id="1.25.40.10:FF:000690">
    <property type="entry name" value="Pentatricopeptide repeat-containing protein"/>
    <property type="match status" value="1"/>
</dbReference>
<evidence type="ECO:0000256" key="1">
    <source>
        <dbReference type="ARBA" id="ARBA00006643"/>
    </source>
</evidence>
<dbReference type="InterPro" id="IPR046960">
    <property type="entry name" value="PPR_At4g14850-like_plant"/>
</dbReference>
<dbReference type="GO" id="GO:0009451">
    <property type="term" value="P:RNA modification"/>
    <property type="evidence" value="ECO:0007669"/>
    <property type="project" value="InterPro"/>
</dbReference>
<accession>A0A835S3Y7</accession>
<comment type="similarity">
    <text evidence="1">Belongs to the PPR family. PCMP-H subfamily.</text>
</comment>
<evidence type="ECO:0008006" key="6">
    <source>
        <dbReference type="Google" id="ProtNLM"/>
    </source>
</evidence>
<dbReference type="Pfam" id="PF13041">
    <property type="entry name" value="PPR_2"/>
    <property type="match status" value="1"/>
</dbReference>
<dbReference type="InterPro" id="IPR011990">
    <property type="entry name" value="TPR-like_helical_dom_sf"/>
</dbReference>
<organism evidence="4 5">
    <name type="scientific">Vanilla planifolia</name>
    <name type="common">Vanilla</name>
    <dbReference type="NCBI Taxonomy" id="51239"/>
    <lineage>
        <taxon>Eukaryota</taxon>
        <taxon>Viridiplantae</taxon>
        <taxon>Streptophyta</taxon>
        <taxon>Embryophyta</taxon>
        <taxon>Tracheophyta</taxon>
        <taxon>Spermatophyta</taxon>
        <taxon>Magnoliopsida</taxon>
        <taxon>Liliopsida</taxon>
        <taxon>Asparagales</taxon>
        <taxon>Orchidaceae</taxon>
        <taxon>Vanilloideae</taxon>
        <taxon>Vanilleae</taxon>
        <taxon>Vanilla</taxon>
    </lineage>
</organism>
<evidence type="ECO:0000256" key="2">
    <source>
        <dbReference type="ARBA" id="ARBA00022737"/>
    </source>
</evidence>
<keyword evidence="2" id="KW-0677">Repeat</keyword>
<evidence type="ECO:0000256" key="3">
    <source>
        <dbReference type="PROSITE-ProRule" id="PRU00708"/>
    </source>
</evidence>
<dbReference type="PANTHER" id="PTHR47926:SF374">
    <property type="entry name" value="PENTATRICOPEPTIDE REPEAT-CONTAINING PROTEIN"/>
    <property type="match status" value="1"/>
</dbReference>
<proteinExistence type="inferred from homology"/>
<feature type="repeat" description="PPR" evidence="3">
    <location>
        <begin position="357"/>
        <end position="387"/>
    </location>
</feature>
<evidence type="ECO:0000313" key="4">
    <source>
        <dbReference type="EMBL" id="KAG0496622.1"/>
    </source>
</evidence>
<dbReference type="Gene3D" id="1.25.40.10">
    <property type="entry name" value="Tetratricopeptide repeat domain"/>
    <property type="match status" value="5"/>
</dbReference>
<reference evidence="4 5" key="1">
    <citation type="journal article" date="2020" name="Nat. Food">
        <title>A phased Vanilla planifolia genome enables genetic improvement of flavour and production.</title>
        <authorList>
            <person name="Hasing T."/>
            <person name="Tang H."/>
            <person name="Brym M."/>
            <person name="Khazi F."/>
            <person name="Huang T."/>
            <person name="Chambers A.H."/>
        </authorList>
    </citation>
    <scope>NUCLEOTIDE SEQUENCE [LARGE SCALE GENOMIC DNA]</scope>
    <source>
        <tissue evidence="4">Leaf</tissue>
    </source>
</reference>
<comment type="caution">
    <text evidence="4">The sequence shown here is derived from an EMBL/GenBank/DDBJ whole genome shotgun (WGS) entry which is preliminary data.</text>
</comment>
<dbReference type="GO" id="GO:0003729">
    <property type="term" value="F:mRNA binding"/>
    <property type="evidence" value="ECO:0007669"/>
    <property type="project" value="UniProtKB-ARBA"/>
</dbReference>
<dbReference type="InterPro" id="IPR046848">
    <property type="entry name" value="E_motif"/>
</dbReference>
<dbReference type="Proteomes" id="UP000636800">
    <property type="component" value="Chromosome 1"/>
</dbReference>
<name>A0A835S3Y7_VANPL</name>
<dbReference type="Pfam" id="PF20431">
    <property type="entry name" value="E_motif"/>
    <property type="match status" value="1"/>
</dbReference>
<evidence type="ECO:0000313" key="5">
    <source>
        <dbReference type="Proteomes" id="UP000636800"/>
    </source>
</evidence>
<protein>
    <recommendedName>
        <fullName evidence="6">Pentatricopeptide repeat-containing protein</fullName>
    </recommendedName>
</protein>
<sequence length="622" mass="69315">MRIVAVPLANYVELSSLLSICGREKHHRLGSSIHAAITKNNNLNNLADSRNVVVIWNSLISMYSKCGQLQYAAKVLDEMPLKDTVSWNSMISGCMAVENFTMGFQYFRRMRSSNISGFDRVTLTTVVSICSKPELLYTCFMLHALILSSGYSNVVQVGNALITAYSRSGSCKSAKRVFDGMVERNVITWTAMVSGFAQSQLLVESLLMFREMLGIEEANPVTYVTCLVACSGIRAVREGLQIHGRLEKSGFLSDLHVESALMDMYSKCGMVGDALMLFYSCVEPDEIFLTVMLVSLAQNGMEVSAFNLFAEMVARGIYIDENMLSAVLGAFGVSILFSLALGKQIHSLVVKKCFLSNVFVCNGLINMYSKCGELKDSTKLFYQMPHKNSVTWNSMIAAFGRHGYGSEALKLYEEMTTNGFEPSDLTFLSLLHACSHTGSVEKGVELLKSMYFVHGIIPRAEHYACVVDMLGRAGQFHEARSFVDCLHVEHKYLLWQALLGACSFHGEAEMGRYAAEQLIATERDCHSSYVLLANIHSVKERWEERGRTIKKMKEKGVKKEIAVSWIEVGKEVHSFVVGDDLHPHAESIYKALSELNAFIRAEQNSADEQLMMKEMEVQASES</sequence>
<feature type="repeat" description="PPR" evidence="3">
    <location>
        <begin position="83"/>
        <end position="117"/>
    </location>
</feature>
<feature type="repeat" description="PPR" evidence="3">
    <location>
        <begin position="52"/>
        <end position="82"/>
    </location>
</feature>
<dbReference type="AlphaFoldDB" id="A0A835S3Y7"/>
<dbReference type="NCBIfam" id="TIGR00756">
    <property type="entry name" value="PPR"/>
    <property type="match status" value="4"/>
</dbReference>
<dbReference type="PANTHER" id="PTHR47926">
    <property type="entry name" value="PENTATRICOPEPTIDE REPEAT-CONTAINING PROTEIN"/>
    <property type="match status" value="1"/>
</dbReference>
<feature type="repeat" description="PPR" evidence="3">
    <location>
        <begin position="388"/>
        <end position="422"/>
    </location>
</feature>
<gene>
    <name evidence="4" type="ORF">HPP92_001313</name>
</gene>
<dbReference type="InterPro" id="IPR002885">
    <property type="entry name" value="PPR_rpt"/>
</dbReference>
<dbReference type="PROSITE" id="PS51375">
    <property type="entry name" value="PPR"/>
    <property type="match status" value="4"/>
</dbReference>
<dbReference type="EMBL" id="JADCNL010000001">
    <property type="protein sequence ID" value="KAG0496622.1"/>
    <property type="molecule type" value="Genomic_DNA"/>
</dbReference>